<comment type="caution">
    <text evidence="4">The sequence shown here is derived from an EMBL/GenBank/DDBJ whole genome shotgun (WGS) entry which is preliminary data.</text>
</comment>
<accession>A0AAW9S9U2</accession>
<dbReference type="SUPFAM" id="SSF48452">
    <property type="entry name" value="TPR-like"/>
    <property type="match status" value="3"/>
</dbReference>
<dbReference type="SMART" id="SM00028">
    <property type="entry name" value="TPR"/>
    <property type="match status" value="7"/>
</dbReference>
<dbReference type="Pfam" id="PF13424">
    <property type="entry name" value="TPR_12"/>
    <property type="match status" value="2"/>
</dbReference>
<dbReference type="PROSITE" id="PS50005">
    <property type="entry name" value="TPR"/>
    <property type="match status" value="2"/>
</dbReference>
<dbReference type="AlphaFoldDB" id="A0AAW9S9U2"/>
<keyword evidence="2" id="KW-0812">Transmembrane</keyword>
<organism evidence="4 5">
    <name type="scientific">Rapidithrix thailandica</name>
    <dbReference type="NCBI Taxonomy" id="413964"/>
    <lineage>
        <taxon>Bacteria</taxon>
        <taxon>Pseudomonadati</taxon>
        <taxon>Bacteroidota</taxon>
        <taxon>Cytophagia</taxon>
        <taxon>Cytophagales</taxon>
        <taxon>Flammeovirgaceae</taxon>
        <taxon>Rapidithrix</taxon>
    </lineage>
</organism>
<keyword evidence="2" id="KW-0472">Membrane</keyword>
<keyword evidence="2" id="KW-1133">Transmembrane helix</keyword>
<dbReference type="Gene3D" id="1.25.40.10">
    <property type="entry name" value="Tetratricopeptide repeat domain"/>
    <property type="match status" value="2"/>
</dbReference>
<reference evidence="4 5" key="1">
    <citation type="submission" date="2024-04" db="EMBL/GenBank/DDBJ databases">
        <title>Novel genus in family Flammeovirgaceae.</title>
        <authorList>
            <person name="Nguyen T.H."/>
            <person name="Vuong T.Q."/>
            <person name="Le H."/>
            <person name="Kim S.-G."/>
        </authorList>
    </citation>
    <scope>NUCLEOTIDE SEQUENCE [LARGE SCALE GENOMIC DNA]</scope>
    <source>
        <strain evidence="4 5">JCM 23209</strain>
    </source>
</reference>
<keyword evidence="1" id="KW-0802">TPR repeat</keyword>
<name>A0AAW9S9U2_9BACT</name>
<evidence type="ECO:0000313" key="5">
    <source>
        <dbReference type="Proteomes" id="UP001403385"/>
    </source>
</evidence>
<evidence type="ECO:0000259" key="3">
    <source>
        <dbReference type="Pfam" id="PF12770"/>
    </source>
</evidence>
<dbReference type="EMBL" id="JBDKWZ010000010">
    <property type="protein sequence ID" value="MEN7549744.1"/>
    <property type="molecule type" value="Genomic_DNA"/>
</dbReference>
<evidence type="ECO:0000256" key="1">
    <source>
        <dbReference type="PROSITE-ProRule" id="PRU00339"/>
    </source>
</evidence>
<dbReference type="RefSeq" id="WP_346822522.1">
    <property type="nucleotide sequence ID" value="NZ_JBDKWZ010000010.1"/>
</dbReference>
<gene>
    <name evidence="4" type="ORF">AAG747_17605</name>
</gene>
<protein>
    <submittedName>
        <fullName evidence="4">CHAT domain-containing protein</fullName>
    </submittedName>
</protein>
<feature type="repeat" description="TPR" evidence="1">
    <location>
        <begin position="302"/>
        <end position="335"/>
    </location>
</feature>
<feature type="domain" description="CHAT" evidence="3">
    <location>
        <begin position="705"/>
        <end position="992"/>
    </location>
</feature>
<dbReference type="InterPro" id="IPR011990">
    <property type="entry name" value="TPR-like_helical_dom_sf"/>
</dbReference>
<dbReference type="Proteomes" id="UP001403385">
    <property type="component" value="Unassembled WGS sequence"/>
</dbReference>
<dbReference type="InterPro" id="IPR024983">
    <property type="entry name" value="CHAT_dom"/>
</dbReference>
<dbReference type="InterPro" id="IPR019734">
    <property type="entry name" value="TPR_rpt"/>
</dbReference>
<dbReference type="PANTHER" id="PTHR10098:SF108">
    <property type="entry name" value="TETRATRICOPEPTIDE REPEAT PROTEIN 28"/>
    <property type="match status" value="1"/>
</dbReference>
<dbReference type="PANTHER" id="PTHR10098">
    <property type="entry name" value="RAPSYN-RELATED"/>
    <property type="match status" value="1"/>
</dbReference>
<sequence>MRKPLPLIFCVVLIFIGNIHLFAQLVSQQEVLPASGTDNPSPAFVDYQYENPELQEVEDLFLAENYFKASDLYLQYAKKFQAENEWEGYLYCLNQYTDCLRLTRNFNDAKIQLTTNVRDGKTYLGEEHPLVATAYYLLGICYDYTNQPDSALYYHNTALQMRLHLLGEQHLDVAKSYNGIGDVYRWYWRDYYNADHFYTKSLNIKEQLDQQSENVLSSRNFFVSYYNLATTNRGKGDLDRALFYGLKALSLIDSASSRANYCHSMLANIYNTRNQLDKATFHYQKAIELYKLSKSKIGWELPVYYNNLGYALRKQKHYDSALQHFYAALRLGKKLKHQKVLSDAYMGLADLHLAKEQYDSAAYYYKKLLSGNLKFYGERHRESSKAKLYIGNFYQARNEYDRAVHYYQAAIDMEKPENDTIHNILEKSKTNLYLYQIIGAKAKTLKKKYLAQKDSIQLLTQSIEASLLADSIIDIYRTLFIQEGAKLYFSDKIQPIYEQAIDCAYLLYNQTKDSAYTNIAFQFIEKSKSRVLLESILKAELKNQAGLPDSLFSLEKKLQVQLAHYRNKLHDEEKKATPDQAKVQSFQNKIFEIIRSQEKLSNSLQKNYPNYYSSIYHKRSVRFSELLAYHQEHNIAVLEYYWGKNAVYAIGVDTHGDIFFKKIDNNHSLYESVLSLISLIKQGPLAPQKSQQDQFHQFTEVSLSLYRQIFPFKRNPEKVQKLLIIPDGPLAFLPFDALISQESLTKAINYKNLAYLHQEYCISYAYSYELLKHHRFRQSNKQALKMLALSYSSPTSSKESDILRSNGLTQDILNTSRELDAIQQILPGNYLKGKAATEDYFKKHATQYDLIHLALHGSADQEQNQNTLLRFRDDHTSEEDGRLHPYELYNLNLNAQLVVLSACESGLGKLYQGEGVYSMARAFTYAGSPTIVMSLWEINDRITADIMSNFYQQLNEGHSIDEGLYQAKNNYLNSSDPLEAHPLYWASFVPLGKMTRIVTEEQMHQRQLLQWVVIAALVITLGLLSKKILKKIRK</sequence>
<dbReference type="Pfam" id="PF12770">
    <property type="entry name" value="CHAT"/>
    <property type="match status" value="1"/>
</dbReference>
<feature type="transmembrane region" description="Helical" evidence="2">
    <location>
        <begin position="1008"/>
        <end position="1025"/>
    </location>
</feature>
<evidence type="ECO:0000256" key="2">
    <source>
        <dbReference type="SAM" id="Phobius"/>
    </source>
</evidence>
<proteinExistence type="predicted"/>
<evidence type="ECO:0000313" key="4">
    <source>
        <dbReference type="EMBL" id="MEN7549744.1"/>
    </source>
</evidence>
<feature type="repeat" description="TPR" evidence="1">
    <location>
        <begin position="384"/>
        <end position="417"/>
    </location>
</feature>
<keyword evidence="5" id="KW-1185">Reference proteome</keyword>